<keyword evidence="6" id="KW-1185">Reference proteome</keyword>
<evidence type="ECO:0000259" key="4">
    <source>
        <dbReference type="Pfam" id="PF18052"/>
    </source>
</evidence>
<feature type="domain" description="Disease resistance N-terminal" evidence="4">
    <location>
        <begin position="5"/>
        <end position="62"/>
    </location>
</feature>
<reference evidence="5 6" key="1">
    <citation type="submission" date="2020-04" db="EMBL/GenBank/DDBJ databases">
        <title>Plant Genome Project.</title>
        <authorList>
            <person name="Zhang R.-G."/>
        </authorList>
    </citation>
    <scope>NUCLEOTIDE SEQUENCE [LARGE SCALE GENOMIC DNA]</scope>
    <source>
        <strain evidence="5">YNK0</strain>
        <tissue evidence="5">Leaf</tissue>
    </source>
</reference>
<proteinExistence type="predicted"/>
<comment type="caution">
    <text evidence="5">The sequence shown here is derived from an EMBL/GenBank/DDBJ whole genome shotgun (WGS) entry which is preliminary data.</text>
</comment>
<sequence>MVDAVVRVFLGKLIDALQEESRIVVEFKDQFEKLKSELQLMQSFLKDADRLKRKNQIFRTIMMSTTTKCLDGDLQSKIIPKWSDWKETLRR</sequence>
<dbReference type="EMBL" id="JABCRI010000006">
    <property type="protein sequence ID" value="KAF8405618.1"/>
    <property type="molecule type" value="Genomic_DNA"/>
</dbReference>
<dbReference type="Pfam" id="PF18052">
    <property type="entry name" value="Rx_N"/>
    <property type="match status" value="1"/>
</dbReference>
<keyword evidence="2" id="KW-0547">Nucleotide-binding</keyword>
<dbReference type="GO" id="GO:0000166">
    <property type="term" value="F:nucleotide binding"/>
    <property type="evidence" value="ECO:0007669"/>
    <property type="project" value="UniProtKB-KW"/>
</dbReference>
<evidence type="ECO:0000256" key="1">
    <source>
        <dbReference type="ARBA" id="ARBA00022737"/>
    </source>
</evidence>
<accession>A0A835DIL9</accession>
<organism evidence="5 6">
    <name type="scientific">Tetracentron sinense</name>
    <name type="common">Spur-leaf</name>
    <dbReference type="NCBI Taxonomy" id="13715"/>
    <lineage>
        <taxon>Eukaryota</taxon>
        <taxon>Viridiplantae</taxon>
        <taxon>Streptophyta</taxon>
        <taxon>Embryophyta</taxon>
        <taxon>Tracheophyta</taxon>
        <taxon>Spermatophyta</taxon>
        <taxon>Magnoliopsida</taxon>
        <taxon>Trochodendrales</taxon>
        <taxon>Trochodendraceae</taxon>
        <taxon>Tetracentron</taxon>
    </lineage>
</organism>
<evidence type="ECO:0000256" key="3">
    <source>
        <dbReference type="ARBA" id="ARBA00022821"/>
    </source>
</evidence>
<dbReference type="InterPro" id="IPR041118">
    <property type="entry name" value="Rx_N"/>
</dbReference>
<dbReference type="OrthoDB" id="1719249at2759"/>
<evidence type="ECO:0000313" key="6">
    <source>
        <dbReference type="Proteomes" id="UP000655225"/>
    </source>
</evidence>
<dbReference type="Gene3D" id="1.20.5.4130">
    <property type="match status" value="1"/>
</dbReference>
<evidence type="ECO:0000313" key="5">
    <source>
        <dbReference type="EMBL" id="KAF8405618.1"/>
    </source>
</evidence>
<name>A0A835DIL9_TETSI</name>
<dbReference type="Proteomes" id="UP000655225">
    <property type="component" value="Unassembled WGS sequence"/>
</dbReference>
<keyword evidence="3" id="KW-0611">Plant defense</keyword>
<protein>
    <recommendedName>
        <fullName evidence="4">Disease resistance N-terminal domain-containing protein</fullName>
    </recommendedName>
</protein>
<evidence type="ECO:0000256" key="2">
    <source>
        <dbReference type="ARBA" id="ARBA00022741"/>
    </source>
</evidence>
<gene>
    <name evidence="5" type="ORF">HHK36_010525</name>
</gene>
<keyword evidence="1" id="KW-0677">Repeat</keyword>
<dbReference type="AlphaFoldDB" id="A0A835DIL9"/>
<dbReference type="GO" id="GO:0006952">
    <property type="term" value="P:defense response"/>
    <property type="evidence" value="ECO:0007669"/>
    <property type="project" value="UniProtKB-KW"/>
</dbReference>